<keyword evidence="3" id="KW-0805">Transcription regulation</keyword>
<gene>
    <name evidence="7" type="ORF">OBBRIDRAFT_758549</name>
</gene>
<dbReference type="InterPro" id="IPR019340">
    <property type="entry name" value="Histone_AcTrfase_su3"/>
</dbReference>
<dbReference type="GO" id="GO:0006357">
    <property type="term" value="P:regulation of transcription by RNA polymerase II"/>
    <property type="evidence" value="ECO:0007669"/>
    <property type="project" value="TreeGrafter"/>
</dbReference>
<sequence>MSSIVPPYASPPPIRSSLFRNPPESVPATEELELLHEELLVLKQKTLERVKRAGDDIRTLDESMRRLKEREKGKAKALERVKKERDFTPLPPPDETRLSAHPPPPQPRPRPPSVSLGSVPPPSTSSSDPRKTLNDELKKKKKKRKREDTSDVEQEPQKARKTSPLPQHTHPHPPVPKASKVPGPSSHASGKPLAAPDFALPALQPLIPTRPPLPPPPVPGPSRPIEVMDDFSKCKPPAQVLATTFYTSVEPWLRPIKEEDVGFLEYTSDEIEPFVMPKLGRHYSEQWEEEDVALYGGPLPSTSALRAAGTLPGSSSTAPLPKWEPSTLMEADLLTEERGHGPLTERLVSALIPMHDTTEWKGVKAAEEAMEGRPGTNGAAAAAARDKLNVADLEERIKNVMRHHGLLDTIPDFSEAVDDPIATALRHAQRELRTVVATNKARKARLVDIARDRLGYQEYLDLRDSIDKNIATLYTKLQKKDGPKKDKKKRKSEPSGAPNGVTNGISSLPPCPAALGLGPDEENHLLVPEQLRKLVQTRRQLVDIIGGIFEEKERQNPGRIWGVPKTSVYEGIDEEVRQQLSRVMPPEAAASNPHAGVNGVSASASGSRPDSRAVKGKARAQGDDMELG</sequence>
<evidence type="ECO:0000256" key="1">
    <source>
        <dbReference type="ARBA" id="ARBA00004123"/>
    </source>
</evidence>
<evidence type="ECO:0000256" key="4">
    <source>
        <dbReference type="ARBA" id="ARBA00023163"/>
    </source>
</evidence>
<evidence type="ECO:0000313" key="8">
    <source>
        <dbReference type="Proteomes" id="UP000250043"/>
    </source>
</evidence>
<keyword evidence="5" id="KW-0539">Nucleus</keyword>
<name>A0A8E2ATU8_9APHY</name>
<dbReference type="AlphaFoldDB" id="A0A8E2ATU8"/>
<dbReference type="PANTHER" id="PTHR13556">
    <property type="entry name" value="TRANSCRIPTIONAL ADAPTER 3-RELATED"/>
    <property type="match status" value="1"/>
</dbReference>
<dbReference type="EMBL" id="KV722458">
    <property type="protein sequence ID" value="OCH88235.1"/>
    <property type="molecule type" value="Genomic_DNA"/>
</dbReference>
<accession>A0A8E2ATU8</accession>
<keyword evidence="8" id="KW-1185">Reference proteome</keyword>
<evidence type="ECO:0000256" key="6">
    <source>
        <dbReference type="SAM" id="MobiDB-lite"/>
    </source>
</evidence>
<proteinExistence type="inferred from homology"/>
<evidence type="ECO:0000256" key="5">
    <source>
        <dbReference type="ARBA" id="ARBA00023242"/>
    </source>
</evidence>
<dbReference type="Proteomes" id="UP000250043">
    <property type="component" value="Unassembled WGS sequence"/>
</dbReference>
<evidence type="ECO:0000256" key="3">
    <source>
        <dbReference type="ARBA" id="ARBA00023015"/>
    </source>
</evidence>
<comment type="similarity">
    <text evidence="2">Belongs to the NGG1 family.</text>
</comment>
<keyword evidence="4" id="KW-0804">Transcription</keyword>
<dbReference type="GO" id="GO:0000124">
    <property type="term" value="C:SAGA complex"/>
    <property type="evidence" value="ECO:0007669"/>
    <property type="project" value="TreeGrafter"/>
</dbReference>
<feature type="region of interest" description="Disordered" evidence="6">
    <location>
        <begin position="584"/>
        <end position="628"/>
    </location>
</feature>
<evidence type="ECO:0000313" key="7">
    <source>
        <dbReference type="EMBL" id="OCH88235.1"/>
    </source>
</evidence>
<feature type="compositionally biased region" description="Low complexity" evidence="6">
    <location>
        <begin position="595"/>
        <end position="607"/>
    </location>
</feature>
<dbReference type="Pfam" id="PF10198">
    <property type="entry name" value="Ada3"/>
    <property type="match status" value="1"/>
</dbReference>
<dbReference type="PANTHER" id="PTHR13556:SF2">
    <property type="entry name" value="TRANSCRIPTIONAL ADAPTER 3"/>
    <property type="match status" value="1"/>
</dbReference>
<dbReference type="GO" id="GO:0005634">
    <property type="term" value="C:nucleus"/>
    <property type="evidence" value="ECO:0007669"/>
    <property type="project" value="UniProtKB-SubCell"/>
</dbReference>
<evidence type="ECO:0000256" key="2">
    <source>
        <dbReference type="ARBA" id="ARBA00005330"/>
    </source>
</evidence>
<dbReference type="OrthoDB" id="1232at2759"/>
<feature type="compositionally biased region" description="Pro residues" evidence="6">
    <location>
        <begin position="101"/>
        <end position="112"/>
    </location>
</feature>
<organism evidence="7 8">
    <name type="scientific">Obba rivulosa</name>
    <dbReference type="NCBI Taxonomy" id="1052685"/>
    <lineage>
        <taxon>Eukaryota</taxon>
        <taxon>Fungi</taxon>
        <taxon>Dikarya</taxon>
        <taxon>Basidiomycota</taxon>
        <taxon>Agaricomycotina</taxon>
        <taxon>Agaricomycetes</taxon>
        <taxon>Polyporales</taxon>
        <taxon>Gelatoporiaceae</taxon>
        <taxon>Obba</taxon>
    </lineage>
</organism>
<protein>
    <submittedName>
        <fullName evidence="7">Uncharacterized protein</fullName>
    </submittedName>
</protein>
<feature type="compositionally biased region" description="Low complexity" evidence="6">
    <location>
        <begin position="192"/>
        <end position="207"/>
    </location>
</feature>
<feature type="compositionally biased region" description="Basic and acidic residues" evidence="6">
    <location>
        <begin position="128"/>
        <end position="138"/>
    </location>
</feature>
<comment type="subcellular location">
    <subcellularLocation>
        <location evidence="1">Nucleus</location>
    </subcellularLocation>
</comment>
<reference evidence="7 8" key="1">
    <citation type="submission" date="2016-07" db="EMBL/GenBank/DDBJ databases">
        <title>Draft genome of the white-rot fungus Obba rivulosa 3A-2.</title>
        <authorList>
            <consortium name="DOE Joint Genome Institute"/>
            <person name="Miettinen O."/>
            <person name="Riley R."/>
            <person name="Acob R."/>
            <person name="Barry K."/>
            <person name="Cullen D."/>
            <person name="De Vries R."/>
            <person name="Hainaut M."/>
            <person name="Hatakka A."/>
            <person name="Henrissat B."/>
            <person name="Hilden K."/>
            <person name="Kuo R."/>
            <person name="Labutti K."/>
            <person name="Lipzen A."/>
            <person name="Makela M.R."/>
            <person name="Sandor L."/>
            <person name="Spatafora J.W."/>
            <person name="Grigoriev I.V."/>
            <person name="Hibbett D.S."/>
        </authorList>
    </citation>
    <scope>NUCLEOTIDE SEQUENCE [LARGE SCALE GENOMIC DNA]</scope>
    <source>
        <strain evidence="7 8">3A-2</strain>
    </source>
</reference>
<dbReference type="GO" id="GO:0003713">
    <property type="term" value="F:transcription coactivator activity"/>
    <property type="evidence" value="ECO:0007669"/>
    <property type="project" value="TreeGrafter"/>
</dbReference>
<feature type="compositionally biased region" description="Pro residues" evidence="6">
    <location>
        <begin position="208"/>
        <end position="219"/>
    </location>
</feature>
<dbReference type="PRINTS" id="PR01217">
    <property type="entry name" value="PRICHEXTENSN"/>
</dbReference>
<feature type="region of interest" description="Disordered" evidence="6">
    <location>
        <begin position="1"/>
        <end position="27"/>
    </location>
</feature>
<feature type="region of interest" description="Disordered" evidence="6">
    <location>
        <begin position="68"/>
        <end position="219"/>
    </location>
</feature>
<feature type="region of interest" description="Disordered" evidence="6">
    <location>
        <begin position="477"/>
        <end position="516"/>
    </location>
</feature>
<feature type="compositionally biased region" description="Basic and acidic residues" evidence="6">
    <location>
        <begin position="68"/>
        <end position="87"/>
    </location>
</feature>